<feature type="region of interest" description="Disordered" evidence="1">
    <location>
        <begin position="50"/>
        <end position="69"/>
    </location>
</feature>
<dbReference type="RefSeq" id="WP_345152765.1">
    <property type="nucleotide sequence ID" value="NZ_BAABEO010000023.1"/>
</dbReference>
<feature type="compositionally biased region" description="Polar residues" evidence="1">
    <location>
        <begin position="157"/>
        <end position="167"/>
    </location>
</feature>
<gene>
    <name evidence="2" type="ORF">GCM10023081_34830</name>
</gene>
<feature type="region of interest" description="Disordered" evidence="1">
    <location>
        <begin position="1"/>
        <end position="26"/>
    </location>
</feature>
<name>A0ABP7CVK2_9MICC</name>
<evidence type="ECO:0000313" key="3">
    <source>
        <dbReference type="Proteomes" id="UP001500752"/>
    </source>
</evidence>
<organism evidence="2 3">
    <name type="scientific">Arthrobacter ginkgonis</name>
    <dbReference type="NCBI Taxonomy" id="1630594"/>
    <lineage>
        <taxon>Bacteria</taxon>
        <taxon>Bacillati</taxon>
        <taxon>Actinomycetota</taxon>
        <taxon>Actinomycetes</taxon>
        <taxon>Micrococcales</taxon>
        <taxon>Micrococcaceae</taxon>
        <taxon>Arthrobacter</taxon>
    </lineage>
</organism>
<reference evidence="3" key="1">
    <citation type="journal article" date="2019" name="Int. J. Syst. Evol. Microbiol.">
        <title>The Global Catalogue of Microorganisms (GCM) 10K type strain sequencing project: providing services to taxonomists for standard genome sequencing and annotation.</title>
        <authorList>
            <consortium name="The Broad Institute Genomics Platform"/>
            <consortium name="The Broad Institute Genome Sequencing Center for Infectious Disease"/>
            <person name="Wu L."/>
            <person name="Ma J."/>
        </authorList>
    </citation>
    <scope>NUCLEOTIDE SEQUENCE [LARGE SCALE GENOMIC DNA]</scope>
    <source>
        <strain evidence="3">JCM 30742</strain>
    </source>
</reference>
<evidence type="ECO:0000256" key="1">
    <source>
        <dbReference type="SAM" id="MobiDB-lite"/>
    </source>
</evidence>
<feature type="compositionally biased region" description="Low complexity" evidence="1">
    <location>
        <begin position="84"/>
        <end position="97"/>
    </location>
</feature>
<dbReference type="EMBL" id="BAABEO010000023">
    <property type="protein sequence ID" value="GAA3694564.1"/>
    <property type="molecule type" value="Genomic_DNA"/>
</dbReference>
<keyword evidence="3" id="KW-1185">Reference proteome</keyword>
<proteinExistence type="predicted"/>
<dbReference type="Proteomes" id="UP001500752">
    <property type="component" value="Unassembled WGS sequence"/>
</dbReference>
<sequence length="399" mass="38892">MSLPPVPPHSRASARPGRPRRAGRAAARAGGLLLVAAVVVGLGTTVGPGLPGNPGDSAPSAAAGSSAETLGTQLASLLEEATELAAGPAPATPSAGAETDPETAPAHWPTEELAAARKVLAAHVDLLTPGAAASSGSTPGASPSGATTPEATPPESNPSGDPTSGSDAGTGPAAFAERLAQSANGLLTASLGAPEQLSRSLLLAGTEQALAARDVARAEGGKAAVEALPEVPLDADAAWKAFDAENGTGPGSAPPTDGTGSSQETMPPDGTTAGAGATEATCQAQAALAGATDAAFRLAYAYQVAGARTQGDAAEGAWEAAADREQLGWRLQSRLPEECVPLRAAAYRLPSGFAKDPVGAAATGEEQLSALLRDAAGAAVGTLRAALAAESWSAALATP</sequence>
<accession>A0ABP7CVK2</accession>
<feature type="compositionally biased region" description="Low complexity" evidence="1">
    <location>
        <begin position="130"/>
        <end position="149"/>
    </location>
</feature>
<comment type="caution">
    <text evidence="2">The sequence shown here is derived from an EMBL/GenBank/DDBJ whole genome shotgun (WGS) entry which is preliminary data.</text>
</comment>
<evidence type="ECO:0008006" key="4">
    <source>
        <dbReference type="Google" id="ProtNLM"/>
    </source>
</evidence>
<feature type="compositionally biased region" description="Low complexity" evidence="1">
    <location>
        <begin position="53"/>
        <end position="69"/>
    </location>
</feature>
<feature type="region of interest" description="Disordered" evidence="1">
    <location>
        <begin position="243"/>
        <end position="275"/>
    </location>
</feature>
<evidence type="ECO:0000313" key="2">
    <source>
        <dbReference type="EMBL" id="GAA3694564.1"/>
    </source>
</evidence>
<feature type="region of interest" description="Disordered" evidence="1">
    <location>
        <begin position="130"/>
        <end position="172"/>
    </location>
</feature>
<feature type="region of interest" description="Disordered" evidence="1">
    <location>
        <begin position="84"/>
        <end position="106"/>
    </location>
</feature>
<protein>
    <recommendedName>
        <fullName evidence="4">DUF4439 domain-containing protein</fullName>
    </recommendedName>
</protein>